<dbReference type="OrthoDB" id="2123952at2759"/>
<organism evidence="7 8">
    <name type="scientific">Lasallia pustulata</name>
    <dbReference type="NCBI Taxonomy" id="136370"/>
    <lineage>
        <taxon>Eukaryota</taxon>
        <taxon>Fungi</taxon>
        <taxon>Dikarya</taxon>
        <taxon>Ascomycota</taxon>
        <taxon>Pezizomycotina</taxon>
        <taxon>Lecanoromycetes</taxon>
        <taxon>OSLEUM clade</taxon>
        <taxon>Umbilicariomycetidae</taxon>
        <taxon>Umbilicariales</taxon>
        <taxon>Umbilicariaceae</taxon>
        <taxon>Lasallia</taxon>
    </lineage>
</organism>
<dbReference type="GO" id="GO:0006351">
    <property type="term" value="P:DNA-templated transcription"/>
    <property type="evidence" value="ECO:0007669"/>
    <property type="project" value="InterPro"/>
</dbReference>
<dbReference type="CDD" id="cd12148">
    <property type="entry name" value="fungal_TF_MHR"/>
    <property type="match status" value="1"/>
</dbReference>
<reference evidence="8" key="1">
    <citation type="submission" date="2017-03" db="EMBL/GenBank/DDBJ databases">
        <authorList>
            <person name="Sharma R."/>
            <person name="Thines M."/>
        </authorList>
    </citation>
    <scope>NUCLEOTIDE SEQUENCE [LARGE SCALE GENOMIC DNA]</scope>
</reference>
<dbReference type="InterPro" id="IPR007219">
    <property type="entry name" value="XnlR_reg_dom"/>
</dbReference>
<dbReference type="GO" id="GO:0008270">
    <property type="term" value="F:zinc ion binding"/>
    <property type="evidence" value="ECO:0007669"/>
    <property type="project" value="InterPro"/>
</dbReference>
<name>A0A1W5DAE0_9LECA</name>
<feature type="compositionally biased region" description="Polar residues" evidence="3">
    <location>
        <begin position="760"/>
        <end position="791"/>
    </location>
</feature>
<dbReference type="InterPro" id="IPR036864">
    <property type="entry name" value="Zn2-C6_fun-type_DNA-bd_sf"/>
</dbReference>
<feature type="region of interest" description="Disordered" evidence="3">
    <location>
        <begin position="719"/>
        <end position="802"/>
    </location>
</feature>
<evidence type="ECO:0000313" key="8">
    <source>
        <dbReference type="Proteomes" id="UP000192927"/>
    </source>
</evidence>
<feature type="region of interest" description="Disordered" evidence="3">
    <location>
        <begin position="149"/>
        <end position="213"/>
    </location>
</feature>
<gene>
    <name evidence="6" type="ORF">FRX48_09140</name>
</gene>
<dbReference type="SMART" id="SM00906">
    <property type="entry name" value="Fungal_trans"/>
    <property type="match status" value="1"/>
</dbReference>
<dbReference type="PANTHER" id="PTHR46910:SF25">
    <property type="entry name" value="ABC-TRANSPORTER-REGULATING TRANSCRIPTION FACTOR"/>
    <property type="match status" value="1"/>
</dbReference>
<dbReference type="Gene3D" id="4.10.240.10">
    <property type="entry name" value="Zn(2)-C6 fungal-type DNA-binding domain"/>
    <property type="match status" value="1"/>
</dbReference>
<dbReference type="SMART" id="SM00066">
    <property type="entry name" value="GAL4"/>
    <property type="match status" value="1"/>
</dbReference>
<proteinExistence type="predicted"/>
<dbReference type="CDD" id="cd00067">
    <property type="entry name" value="GAL4"/>
    <property type="match status" value="1"/>
</dbReference>
<evidence type="ECO:0000256" key="3">
    <source>
        <dbReference type="SAM" id="MobiDB-lite"/>
    </source>
</evidence>
<evidence type="ECO:0000256" key="2">
    <source>
        <dbReference type="ARBA" id="ARBA00023242"/>
    </source>
</evidence>
<feature type="compositionally biased region" description="Low complexity" evidence="3">
    <location>
        <begin position="897"/>
        <end position="908"/>
    </location>
</feature>
<evidence type="ECO:0000259" key="5">
    <source>
        <dbReference type="PROSITE" id="PS50048"/>
    </source>
</evidence>
<dbReference type="PROSITE" id="PS00463">
    <property type="entry name" value="ZN2_CY6_FUNGAL_1"/>
    <property type="match status" value="1"/>
</dbReference>
<feature type="region of interest" description="Disordered" evidence="3">
    <location>
        <begin position="882"/>
        <end position="908"/>
    </location>
</feature>
<dbReference type="InterPro" id="IPR001138">
    <property type="entry name" value="Zn2Cys6_DnaBD"/>
</dbReference>
<sequence length="908" mass="101134">MHSFQPQQIDNGFAMPPILNTPPQIFGAYNADGSPLPPQIDGPLFTDDQAGIGIEESNEAKRRRIARACDMCRKKKIKCDGKMPACTHCLNYKTECVFTQVEKKRNPPKGAKYIESLENRLGRMESLLKLSGLLNEEDGDRTDLGTLEKRLADKTNNQSDGGTPKTPNGSNPASQPRASTESQNNTPRHERLATPRSSATSPDGHKEGEEEVEALSDMMCSLVTNNCGETRYIGSSSGFSIFSPKGIQWVNEKTGDNSFQEMISSAAVDDNKWVYWKPEIFNDIFARRDFVPLPPRLEALSLLKDFFENFNCMFPLFHEPTFMHLVDRHYSRDPYESSGWWASLNVALAIAHRLRVMSNLVPQEEDNQAWGYLKNALGVLTELTMRNTDLLSVQALLGMALFLQGTPNPQPSFFLVAAAIRLAHSIGLHKKGSAFNLNPVEMEQRKRVFWIAYLLDKDICLRSGRPPAQDDDDMSVDLPSEDPSDNIGNIPLADGKGKTNLFRLMCTFAIIESKVYKQLYSTKASKQSDGVLLNTIGELDHELEEWKDGIPLDFRPEHEIIASHTPLILHIVVLHFAYYNCLTTIHRMSVHHGFWTSRLSNYAIQGLNARPLNHRVFSSAALCVQAARASIHLIKYIPQGDYACVWLIIYFPVSALVTLFANILQNPQDARARSDVRLMNQVVSFLSLLSTDDENNGVKRMLGVCSEFERIAKVVLDKAEKESHSRRKRKTTKEPEEPKVQAQPQSQPRVPEKRPAPRSPLSNSISPPRNVFTQGFSGESNNPNNHQTFTPPGNGFSPALSNGNIPAMPDFVSAPTDFSDMMAGPTGLTPNFSDTSHQYANGNVGSPLGMSMGSFQQPFVPQDLWQMPMTLEWDWADMTGMGYPPFDVGPGGPQQPPGSHEQQSSGPL</sequence>
<dbReference type="GO" id="GO:0003677">
    <property type="term" value="F:DNA binding"/>
    <property type="evidence" value="ECO:0007669"/>
    <property type="project" value="InterPro"/>
</dbReference>
<dbReference type="Pfam" id="PF04082">
    <property type="entry name" value="Fungal_trans"/>
    <property type="match status" value="1"/>
</dbReference>
<dbReference type="EMBL" id="VXIT01000020">
    <property type="protein sequence ID" value="KAA6407074.1"/>
    <property type="molecule type" value="Genomic_DNA"/>
</dbReference>
<dbReference type="Proteomes" id="UP000192927">
    <property type="component" value="Unassembled WGS sequence"/>
</dbReference>
<evidence type="ECO:0000256" key="4">
    <source>
        <dbReference type="SAM" id="Phobius"/>
    </source>
</evidence>
<evidence type="ECO:0000313" key="7">
    <source>
        <dbReference type="EMBL" id="SLM39839.1"/>
    </source>
</evidence>
<dbReference type="InterPro" id="IPR050987">
    <property type="entry name" value="AtrR-like"/>
</dbReference>
<keyword evidence="4" id="KW-0812">Transmembrane</keyword>
<keyword evidence="4" id="KW-1133">Transmembrane helix</keyword>
<reference evidence="6 9" key="3">
    <citation type="submission" date="2019-09" db="EMBL/GenBank/DDBJ databases">
        <title>The hologenome of the rock-dwelling lichen Lasallia pustulata.</title>
        <authorList>
            <person name="Greshake Tzovaras B."/>
            <person name="Segers F."/>
            <person name="Bicker A."/>
            <person name="Dal Grande F."/>
            <person name="Otte J."/>
            <person name="Hankeln T."/>
            <person name="Schmitt I."/>
            <person name="Ebersberger I."/>
        </authorList>
    </citation>
    <scope>NUCLEOTIDE SEQUENCE [LARGE SCALE GENOMIC DNA]</scope>
    <source>
        <strain evidence="6">A1-1</strain>
    </source>
</reference>
<feature type="transmembrane region" description="Helical" evidence="4">
    <location>
        <begin position="645"/>
        <end position="664"/>
    </location>
</feature>
<dbReference type="PROSITE" id="PS50048">
    <property type="entry name" value="ZN2_CY6_FUNGAL_2"/>
    <property type="match status" value="1"/>
</dbReference>
<evidence type="ECO:0000313" key="9">
    <source>
        <dbReference type="Proteomes" id="UP000324767"/>
    </source>
</evidence>
<dbReference type="Proteomes" id="UP000324767">
    <property type="component" value="Unassembled WGS sequence"/>
</dbReference>
<keyword evidence="8" id="KW-1185">Reference proteome</keyword>
<feature type="compositionally biased region" description="Polar residues" evidence="3">
    <location>
        <begin position="154"/>
        <end position="186"/>
    </location>
</feature>
<dbReference type="SUPFAM" id="SSF57701">
    <property type="entry name" value="Zn2/Cys6 DNA-binding domain"/>
    <property type="match status" value="1"/>
</dbReference>
<accession>A0A1W5DAE0</accession>
<dbReference type="GO" id="GO:0000981">
    <property type="term" value="F:DNA-binding transcription factor activity, RNA polymerase II-specific"/>
    <property type="evidence" value="ECO:0007669"/>
    <property type="project" value="InterPro"/>
</dbReference>
<keyword evidence="1" id="KW-0479">Metal-binding</keyword>
<protein>
    <submittedName>
        <fullName evidence="6 7">Fungal specific transcription factor domain</fullName>
    </submittedName>
</protein>
<keyword evidence="2" id="KW-0539">Nucleus</keyword>
<dbReference type="PANTHER" id="PTHR46910">
    <property type="entry name" value="TRANSCRIPTION FACTOR PDR1"/>
    <property type="match status" value="1"/>
</dbReference>
<feature type="domain" description="Zn(2)-C6 fungal-type" evidence="5">
    <location>
        <begin position="68"/>
        <end position="98"/>
    </location>
</feature>
<dbReference type="AlphaFoldDB" id="A0A1W5DAE0"/>
<evidence type="ECO:0000313" key="6">
    <source>
        <dbReference type="EMBL" id="KAA6407074.1"/>
    </source>
</evidence>
<keyword evidence="4" id="KW-0472">Membrane</keyword>
<dbReference type="EMBL" id="FWEW01003566">
    <property type="protein sequence ID" value="SLM39839.1"/>
    <property type="molecule type" value="Genomic_DNA"/>
</dbReference>
<evidence type="ECO:0000256" key="1">
    <source>
        <dbReference type="ARBA" id="ARBA00022723"/>
    </source>
</evidence>
<reference evidence="7" key="2">
    <citation type="submission" date="2017-03" db="EMBL/GenBank/DDBJ databases">
        <authorList>
            <person name="Afonso C.L."/>
            <person name="Miller P.J."/>
            <person name="Scott M.A."/>
            <person name="Spackman E."/>
            <person name="Goraichik I."/>
            <person name="Dimitrov K.M."/>
            <person name="Suarez D.L."/>
            <person name="Swayne D.E."/>
        </authorList>
    </citation>
    <scope>NUCLEOTIDE SEQUENCE [LARGE SCALE GENOMIC DNA]</scope>
</reference>
<dbReference type="Pfam" id="PF00172">
    <property type="entry name" value="Zn_clus"/>
    <property type="match status" value="1"/>
</dbReference>